<protein>
    <recommendedName>
        <fullName evidence="2">Ubiquitin carboxyl-terminal hydrolase</fullName>
        <ecNumber evidence="2">3.4.19.12</ecNumber>
    </recommendedName>
</protein>
<dbReference type="PANTHER" id="PTHR21646">
    <property type="entry name" value="UBIQUITIN CARBOXYL-TERMINAL HYDROLASE"/>
    <property type="match status" value="1"/>
</dbReference>
<dbReference type="SMART" id="SM00695">
    <property type="entry name" value="DUSP"/>
    <property type="match status" value="2"/>
</dbReference>
<dbReference type="PROSITE" id="PS51283">
    <property type="entry name" value="DUSP"/>
    <property type="match status" value="2"/>
</dbReference>
<dbReference type="InterPro" id="IPR001394">
    <property type="entry name" value="Peptidase_C19_UCH"/>
</dbReference>
<dbReference type="PROSITE" id="PS50235">
    <property type="entry name" value="USP_3"/>
    <property type="match status" value="1"/>
</dbReference>
<evidence type="ECO:0000313" key="6">
    <source>
        <dbReference type="EMBL" id="KAF2895280.1"/>
    </source>
</evidence>
<dbReference type="InterPro" id="IPR035927">
    <property type="entry name" value="DUSP-like_sf"/>
</dbReference>
<accession>A0A8K0CX24</accession>
<feature type="domain" description="USP" evidence="4">
    <location>
        <begin position="76"/>
        <end position="513"/>
    </location>
</feature>
<dbReference type="AlphaFoldDB" id="A0A8K0CX24"/>
<evidence type="ECO:0000256" key="2">
    <source>
        <dbReference type="RuleBase" id="RU366025"/>
    </source>
</evidence>
<feature type="region of interest" description="Disordered" evidence="3">
    <location>
        <begin position="204"/>
        <end position="242"/>
    </location>
</feature>
<dbReference type="Pfam" id="PF06337">
    <property type="entry name" value="DUSP"/>
    <property type="match status" value="2"/>
</dbReference>
<dbReference type="InterPro" id="IPR018200">
    <property type="entry name" value="USP_CS"/>
</dbReference>
<sequence>MVETMYDNSNQATNNKCQDADCAGCSRLYAASVDQNNVFAFESTVGLNVGMSGDTSDSSDADDNSSIDLDKPCGLVGLQNIGNTCYMNAALQALSNTLPLTNFFLECSAAVLLLSEGRKPGLSRTYQALIKDMWIKRKYGYVNPSGILYGIRNVHAMFRGYHQHDTQEFLRNFMDQLHEELKQMCPPELSNDVDTYSLTMDQSSMNSSFESSEGEYETCDSGVSERSSLSDETERSATLTKHRLTSPYHRLRPCFDNPAVESQPTSSSPYNSSTKKQIKYRSIISDIFDGKLLSSVQCLTCSRISSCIETFQDLSLPIPSRDHLAVLHGRTMEMEGTACSETVLPTQNGWLSWIITWLRSWFYGPTVSLHDCLAAFFSTDELKGDNMYSCERCNKLRNGIKFSKVLQLPEVLCIHLKRFRHELMFSSKISSFVSFPLKGLDVRPYLHSDCTSNVTSFELFSVICHHGTAGGGHYTCFSLNGNQWYEFDDQYVTKVSAETVQASEAYVLFYRKNTSVAQSVKTRAAELAEMCSDAPEKAVYISKQWLNRFKTCAEPGPIDNSDFLCHHGLVHPERSTALQQLAVILPKQVYDYLQKKFGGCYAVTDARVCSVCQVLLKRIAFELESFLKLNRDYLNHKLPSAYLLSAPWFDQWQNFVQRRSYDPPGPIDNSRLLPGGGANDYIEVNEEIWLFFHNIYGGGPEMPIFQNKISYRSGSETNLCNLGNVLHTCDAGATCTFKRQVSKNNKQCCHHVKNAETVAKETNYRGSDLEMEQAADCHISSGISDSVYDNNLSNNGNGGRDSPNISSRSSTSLTDDEATQADLSYLEQNRVVSKAIKEKPFYKTKRRRFRCKIGYKNKHLSNNSKNFKHRSLC</sequence>
<dbReference type="GO" id="GO:0006508">
    <property type="term" value="P:proteolysis"/>
    <property type="evidence" value="ECO:0007669"/>
    <property type="project" value="UniProtKB-KW"/>
</dbReference>
<evidence type="ECO:0000256" key="3">
    <source>
        <dbReference type="SAM" id="MobiDB-lite"/>
    </source>
</evidence>
<comment type="similarity">
    <text evidence="2">Belongs to the peptidase C19 family.</text>
</comment>
<comment type="catalytic activity">
    <reaction evidence="1 2">
        <text>Thiol-dependent hydrolysis of ester, thioester, amide, peptide and isopeptide bonds formed by the C-terminal Gly of ubiquitin (a 76-residue protein attached to proteins as an intracellular targeting signal).</text>
        <dbReference type="EC" id="3.4.19.12"/>
    </reaction>
</comment>
<dbReference type="PANTHER" id="PTHR21646:SF86">
    <property type="entry name" value="UBIQUITIN CARBOXYL-TERMINAL HYDROLASE"/>
    <property type="match status" value="1"/>
</dbReference>
<dbReference type="EC" id="3.4.19.12" evidence="2"/>
<dbReference type="InterPro" id="IPR038765">
    <property type="entry name" value="Papain-like_cys_pep_sf"/>
</dbReference>
<proteinExistence type="inferred from homology"/>
<dbReference type="InterPro" id="IPR006615">
    <property type="entry name" value="Pept_C19_DUSP"/>
</dbReference>
<dbReference type="SUPFAM" id="SSF143791">
    <property type="entry name" value="DUSP-like"/>
    <property type="match status" value="2"/>
</dbReference>
<dbReference type="CDD" id="cd02674">
    <property type="entry name" value="Peptidase_C19R"/>
    <property type="match status" value="1"/>
</dbReference>
<name>A0A8K0CX24_IGNLU</name>
<reference evidence="6" key="1">
    <citation type="submission" date="2019-08" db="EMBL/GenBank/DDBJ databases">
        <title>The genome of the North American firefly Photinus pyralis.</title>
        <authorList>
            <consortium name="Photinus pyralis genome working group"/>
            <person name="Fallon T.R."/>
            <person name="Sander Lower S.E."/>
            <person name="Weng J.-K."/>
        </authorList>
    </citation>
    <scope>NUCLEOTIDE SEQUENCE</scope>
    <source>
        <strain evidence="6">TRF0915ILg1</strain>
        <tissue evidence="6">Whole body</tissue>
    </source>
</reference>
<dbReference type="OrthoDB" id="73004at2759"/>
<dbReference type="Gene3D" id="3.30.2230.10">
    <property type="entry name" value="DUSP-like"/>
    <property type="match status" value="2"/>
</dbReference>
<dbReference type="Proteomes" id="UP000801492">
    <property type="component" value="Unassembled WGS sequence"/>
</dbReference>
<feature type="domain" description="DUSP" evidence="5">
    <location>
        <begin position="617"/>
        <end position="709"/>
    </location>
</feature>
<comment type="caution">
    <text evidence="6">The sequence shown here is derived from an EMBL/GenBank/DDBJ whole genome shotgun (WGS) entry which is preliminary data.</text>
</comment>
<dbReference type="PROSITE" id="PS00973">
    <property type="entry name" value="USP_2"/>
    <property type="match status" value="1"/>
</dbReference>
<keyword evidence="2" id="KW-0788">Thiol protease</keyword>
<evidence type="ECO:0000256" key="1">
    <source>
        <dbReference type="ARBA" id="ARBA00000707"/>
    </source>
</evidence>
<keyword evidence="2" id="KW-0833">Ubl conjugation pathway</keyword>
<feature type="domain" description="DUSP" evidence="5">
    <location>
        <begin position="511"/>
        <end position="608"/>
    </location>
</feature>
<dbReference type="InterPro" id="IPR028889">
    <property type="entry name" value="USP"/>
</dbReference>
<organism evidence="6 7">
    <name type="scientific">Ignelater luminosus</name>
    <name type="common">Cucubano</name>
    <name type="synonym">Pyrophorus luminosus</name>
    <dbReference type="NCBI Taxonomy" id="2038154"/>
    <lineage>
        <taxon>Eukaryota</taxon>
        <taxon>Metazoa</taxon>
        <taxon>Ecdysozoa</taxon>
        <taxon>Arthropoda</taxon>
        <taxon>Hexapoda</taxon>
        <taxon>Insecta</taxon>
        <taxon>Pterygota</taxon>
        <taxon>Neoptera</taxon>
        <taxon>Endopterygota</taxon>
        <taxon>Coleoptera</taxon>
        <taxon>Polyphaga</taxon>
        <taxon>Elateriformia</taxon>
        <taxon>Elateroidea</taxon>
        <taxon>Elateridae</taxon>
        <taxon>Agrypninae</taxon>
        <taxon>Pyrophorini</taxon>
        <taxon>Ignelater</taxon>
    </lineage>
</organism>
<feature type="compositionally biased region" description="Polar residues" evidence="3">
    <location>
        <begin position="803"/>
        <end position="813"/>
    </location>
</feature>
<dbReference type="Pfam" id="PF00443">
    <property type="entry name" value="UCH"/>
    <property type="match status" value="1"/>
</dbReference>
<keyword evidence="2" id="KW-0378">Hydrolase</keyword>
<feature type="region of interest" description="Disordered" evidence="3">
    <location>
        <begin position="790"/>
        <end position="816"/>
    </location>
</feature>
<dbReference type="PROSITE" id="PS00972">
    <property type="entry name" value="USP_1"/>
    <property type="match status" value="1"/>
</dbReference>
<dbReference type="GO" id="GO:0016579">
    <property type="term" value="P:protein deubiquitination"/>
    <property type="evidence" value="ECO:0007669"/>
    <property type="project" value="InterPro"/>
</dbReference>
<gene>
    <name evidence="6" type="ORF">ILUMI_10891</name>
</gene>
<keyword evidence="2" id="KW-0645">Protease</keyword>
<dbReference type="GO" id="GO:0004843">
    <property type="term" value="F:cysteine-type deubiquitinase activity"/>
    <property type="evidence" value="ECO:0007669"/>
    <property type="project" value="UniProtKB-UniRule"/>
</dbReference>
<evidence type="ECO:0000259" key="4">
    <source>
        <dbReference type="PROSITE" id="PS50235"/>
    </source>
</evidence>
<evidence type="ECO:0000259" key="5">
    <source>
        <dbReference type="PROSITE" id="PS51283"/>
    </source>
</evidence>
<dbReference type="EMBL" id="VTPC01006066">
    <property type="protein sequence ID" value="KAF2895280.1"/>
    <property type="molecule type" value="Genomic_DNA"/>
</dbReference>
<dbReference type="SUPFAM" id="SSF54001">
    <property type="entry name" value="Cysteine proteinases"/>
    <property type="match status" value="1"/>
</dbReference>
<evidence type="ECO:0000313" key="7">
    <source>
        <dbReference type="Proteomes" id="UP000801492"/>
    </source>
</evidence>
<dbReference type="InterPro" id="IPR050185">
    <property type="entry name" value="Ub_carboxyl-term_hydrolase"/>
</dbReference>
<dbReference type="Gene3D" id="3.90.70.10">
    <property type="entry name" value="Cysteine proteinases"/>
    <property type="match status" value="1"/>
</dbReference>
<keyword evidence="7" id="KW-1185">Reference proteome</keyword>